<dbReference type="SMART" id="SM00729">
    <property type="entry name" value="Elp3"/>
    <property type="match status" value="1"/>
</dbReference>
<dbReference type="SFLD" id="SFLDS00029">
    <property type="entry name" value="Radical_SAM"/>
    <property type="match status" value="1"/>
</dbReference>
<dbReference type="InterPro" id="IPR007197">
    <property type="entry name" value="rSAM"/>
</dbReference>
<dbReference type="GO" id="GO:0003824">
    <property type="term" value="F:catalytic activity"/>
    <property type="evidence" value="ECO:0007669"/>
    <property type="project" value="InterPro"/>
</dbReference>
<sequence length="464" mass="52970">MGFPLAEMNVLFVIAQLDYADHIAVPFLSAIAKQRGWQTSLCVLDSDNFESILNILMPEVVAYSANVVGFNSIISAHETASRHFDFISILGGPQATFSPETFNQSKMDVYCVGEGEEAFGELLDRIKSGRSYDDIPNLITKNTTNPVRSLISNLDALPLPDRDITLSHSYLKDTPKKTFYATRGCPYKCTYCCNNHYHELYRGKGQFVRRFSVERVIAEIEYVKSRYRTDFVKFGDDCFSLKADSWVEEFADKYSKRIAIPFNCYLRLDTVDDDLLRLLKKAGCYSVHLSVDSTSKHVREKILKRNMRDIDIEATLKKIHSYGINTWVNFMLAAPESTLEDELASIQMCKKGKVTYPSYSTTVPMYGTELYDYCVAHGLLDISSHSSDLKGCSERSALTCFSAREKDVRFNIFLLGALMCKLPFPLDVLAIRMIKVIPSNVIFKKIRQIIYRYYIENKIFRLHS</sequence>
<dbReference type="PROSITE" id="PS51918">
    <property type="entry name" value="RADICAL_SAM"/>
    <property type="match status" value="1"/>
</dbReference>
<keyword evidence="5" id="KW-0479">Metal-binding</keyword>
<dbReference type="PANTHER" id="PTHR43409">
    <property type="entry name" value="ANAEROBIC MAGNESIUM-PROTOPORPHYRIN IX MONOMETHYL ESTER CYCLASE-RELATED"/>
    <property type="match status" value="1"/>
</dbReference>
<evidence type="ECO:0000256" key="1">
    <source>
        <dbReference type="ARBA" id="ARBA00001966"/>
    </source>
</evidence>
<dbReference type="SUPFAM" id="SSF102114">
    <property type="entry name" value="Radical SAM enzymes"/>
    <property type="match status" value="1"/>
</dbReference>
<evidence type="ECO:0000256" key="7">
    <source>
        <dbReference type="ARBA" id="ARBA00023014"/>
    </source>
</evidence>
<evidence type="ECO:0000256" key="5">
    <source>
        <dbReference type="ARBA" id="ARBA00022723"/>
    </source>
</evidence>
<gene>
    <name evidence="9" type="ORF">SAMN02745119_00131</name>
</gene>
<evidence type="ECO:0000256" key="3">
    <source>
        <dbReference type="ARBA" id="ARBA00022679"/>
    </source>
</evidence>
<evidence type="ECO:0000256" key="6">
    <source>
        <dbReference type="ARBA" id="ARBA00023004"/>
    </source>
</evidence>
<dbReference type="AlphaFoldDB" id="A0A1T4JX69"/>
<dbReference type="SFLD" id="SFLDG01123">
    <property type="entry name" value="methyltransferase_(Class_B)"/>
    <property type="match status" value="1"/>
</dbReference>
<dbReference type="Gene3D" id="3.80.30.20">
    <property type="entry name" value="tm_1862 like domain"/>
    <property type="match status" value="1"/>
</dbReference>
<dbReference type="STRING" id="115783.SAMN02745119_00131"/>
<keyword evidence="4" id="KW-0949">S-adenosyl-L-methionine</keyword>
<dbReference type="Pfam" id="PF02310">
    <property type="entry name" value="B12-binding"/>
    <property type="match status" value="1"/>
</dbReference>
<dbReference type="EMBL" id="FUWR01000001">
    <property type="protein sequence ID" value="SJZ34625.1"/>
    <property type="molecule type" value="Genomic_DNA"/>
</dbReference>
<dbReference type="InterPro" id="IPR006158">
    <property type="entry name" value="Cobalamin-bd"/>
</dbReference>
<dbReference type="InterPro" id="IPR023404">
    <property type="entry name" value="rSAM_horseshoe"/>
</dbReference>
<keyword evidence="2" id="KW-0489">Methyltransferase</keyword>
<evidence type="ECO:0000313" key="9">
    <source>
        <dbReference type="EMBL" id="SJZ34625.1"/>
    </source>
</evidence>
<keyword evidence="10" id="KW-1185">Reference proteome</keyword>
<organism evidence="9 10">
    <name type="scientific">Trichlorobacter thiogenes</name>
    <dbReference type="NCBI Taxonomy" id="115783"/>
    <lineage>
        <taxon>Bacteria</taxon>
        <taxon>Pseudomonadati</taxon>
        <taxon>Thermodesulfobacteriota</taxon>
        <taxon>Desulfuromonadia</taxon>
        <taxon>Geobacterales</taxon>
        <taxon>Geobacteraceae</taxon>
        <taxon>Trichlorobacter</taxon>
    </lineage>
</organism>
<dbReference type="PANTHER" id="PTHR43409:SF7">
    <property type="entry name" value="BLL1977 PROTEIN"/>
    <property type="match status" value="1"/>
</dbReference>
<keyword evidence="6" id="KW-0408">Iron</keyword>
<dbReference type="CDD" id="cd01335">
    <property type="entry name" value="Radical_SAM"/>
    <property type="match status" value="1"/>
</dbReference>
<keyword evidence="3" id="KW-0808">Transferase</keyword>
<evidence type="ECO:0000259" key="8">
    <source>
        <dbReference type="PROSITE" id="PS51918"/>
    </source>
</evidence>
<proteinExistence type="predicted"/>
<accession>A0A1T4JX69</accession>
<dbReference type="SFLD" id="SFLDG01082">
    <property type="entry name" value="B12-binding_domain_containing"/>
    <property type="match status" value="1"/>
</dbReference>
<dbReference type="OrthoDB" id="9804952at2"/>
<dbReference type="GO" id="GO:0051539">
    <property type="term" value="F:4 iron, 4 sulfur cluster binding"/>
    <property type="evidence" value="ECO:0007669"/>
    <property type="project" value="UniProtKB-KW"/>
</dbReference>
<dbReference type="Pfam" id="PF04055">
    <property type="entry name" value="Radical_SAM"/>
    <property type="match status" value="1"/>
</dbReference>
<dbReference type="InterPro" id="IPR034466">
    <property type="entry name" value="Methyltransferase_Class_B"/>
</dbReference>
<protein>
    <submittedName>
        <fullName evidence="9">Radical SAM superfamily enzyme YgiQ, UPF0313 family</fullName>
    </submittedName>
</protein>
<name>A0A1T4JX69_9BACT</name>
<evidence type="ECO:0000256" key="4">
    <source>
        <dbReference type="ARBA" id="ARBA00022691"/>
    </source>
</evidence>
<feature type="domain" description="Radical SAM core" evidence="8">
    <location>
        <begin position="171"/>
        <end position="409"/>
    </location>
</feature>
<comment type="cofactor">
    <cofactor evidence="1">
        <name>[4Fe-4S] cluster</name>
        <dbReference type="ChEBI" id="CHEBI:49883"/>
    </cofactor>
</comment>
<dbReference type="Proteomes" id="UP000190102">
    <property type="component" value="Unassembled WGS sequence"/>
</dbReference>
<dbReference type="InterPro" id="IPR006638">
    <property type="entry name" value="Elp3/MiaA/NifB-like_rSAM"/>
</dbReference>
<evidence type="ECO:0000256" key="2">
    <source>
        <dbReference type="ARBA" id="ARBA00022603"/>
    </source>
</evidence>
<reference evidence="10" key="1">
    <citation type="submission" date="2017-02" db="EMBL/GenBank/DDBJ databases">
        <authorList>
            <person name="Varghese N."/>
            <person name="Submissions S."/>
        </authorList>
    </citation>
    <scope>NUCLEOTIDE SEQUENCE [LARGE SCALE GENOMIC DNA]</scope>
    <source>
        <strain evidence="10">ATCC BAA-34</strain>
    </source>
</reference>
<evidence type="ECO:0000313" key="10">
    <source>
        <dbReference type="Proteomes" id="UP000190102"/>
    </source>
</evidence>
<keyword evidence="7" id="KW-0411">Iron-sulfur</keyword>
<dbReference type="GO" id="GO:0031419">
    <property type="term" value="F:cobalamin binding"/>
    <property type="evidence" value="ECO:0007669"/>
    <property type="project" value="InterPro"/>
</dbReference>
<dbReference type="GO" id="GO:0046872">
    <property type="term" value="F:metal ion binding"/>
    <property type="evidence" value="ECO:0007669"/>
    <property type="project" value="UniProtKB-KW"/>
</dbReference>
<dbReference type="Gene3D" id="3.40.50.280">
    <property type="entry name" value="Cobalamin-binding domain"/>
    <property type="match status" value="1"/>
</dbReference>
<dbReference type="InterPro" id="IPR051198">
    <property type="entry name" value="BchE-like"/>
</dbReference>
<dbReference type="InterPro" id="IPR058240">
    <property type="entry name" value="rSAM_sf"/>
</dbReference>
<dbReference type="GO" id="GO:0005829">
    <property type="term" value="C:cytosol"/>
    <property type="evidence" value="ECO:0007669"/>
    <property type="project" value="TreeGrafter"/>
</dbReference>